<evidence type="ECO:0000256" key="5">
    <source>
        <dbReference type="ARBA" id="ARBA00022519"/>
    </source>
</evidence>
<keyword evidence="7 12" id="KW-0067">ATP-binding</keyword>
<evidence type="ECO:0000313" key="13">
    <source>
        <dbReference type="Proteomes" id="UP000886476"/>
    </source>
</evidence>
<dbReference type="EMBL" id="JABFDN010000004">
    <property type="protein sequence ID" value="NPU66337.1"/>
    <property type="molecule type" value="Genomic_DNA"/>
</dbReference>
<feature type="domain" description="ABC transporter" evidence="11">
    <location>
        <begin position="322"/>
        <end position="570"/>
    </location>
</feature>
<dbReference type="Pfam" id="PF08352">
    <property type="entry name" value="oligo_HPY"/>
    <property type="match status" value="2"/>
</dbReference>
<comment type="function">
    <text evidence="10">Involved in beta-(1--&gt;2)glucan export. Transmembrane domains (TMD) form a pore in the inner membrane and the ATP-binding domain (NBD) is responsible for energy generation.</text>
</comment>
<dbReference type="InterPro" id="IPR003439">
    <property type="entry name" value="ABC_transporter-like_ATP-bd"/>
</dbReference>
<keyword evidence="8" id="KW-1278">Translocase</keyword>
<comment type="similarity">
    <text evidence="2">Belongs to the ABC transporter superfamily.</text>
</comment>
<dbReference type="PANTHER" id="PTHR43297:SF14">
    <property type="entry name" value="ATPASE AAA-TYPE CORE DOMAIN-CONTAINING PROTEIN"/>
    <property type="match status" value="1"/>
</dbReference>
<evidence type="ECO:0000313" key="12">
    <source>
        <dbReference type="EMBL" id="NPU66337.1"/>
    </source>
</evidence>
<dbReference type="PROSITE" id="PS50893">
    <property type="entry name" value="ABC_TRANSPORTER_2"/>
    <property type="match status" value="2"/>
</dbReference>
<dbReference type="InterPro" id="IPR027417">
    <property type="entry name" value="P-loop_NTPase"/>
</dbReference>
<dbReference type="InterPro" id="IPR003593">
    <property type="entry name" value="AAA+_ATPase"/>
</dbReference>
<dbReference type="GO" id="GO:0005524">
    <property type="term" value="F:ATP binding"/>
    <property type="evidence" value="ECO:0007669"/>
    <property type="project" value="UniProtKB-KW"/>
</dbReference>
<organism evidence="12 13">
    <name type="scientific">Bradyrhizobium aeschynomenes</name>
    <dbReference type="NCBI Taxonomy" id="2734909"/>
    <lineage>
        <taxon>Bacteria</taxon>
        <taxon>Pseudomonadati</taxon>
        <taxon>Pseudomonadota</taxon>
        <taxon>Alphaproteobacteria</taxon>
        <taxon>Hyphomicrobiales</taxon>
        <taxon>Nitrobacteraceae</taxon>
        <taxon>Bradyrhizobium</taxon>
    </lineage>
</organism>
<evidence type="ECO:0000259" key="11">
    <source>
        <dbReference type="PROSITE" id="PS50893"/>
    </source>
</evidence>
<evidence type="ECO:0000256" key="6">
    <source>
        <dbReference type="ARBA" id="ARBA00022741"/>
    </source>
</evidence>
<dbReference type="SUPFAM" id="SSF52540">
    <property type="entry name" value="P-loop containing nucleoside triphosphate hydrolases"/>
    <property type="match status" value="2"/>
</dbReference>
<evidence type="ECO:0000256" key="3">
    <source>
        <dbReference type="ARBA" id="ARBA00022448"/>
    </source>
</evidence>
<sequence>MLKRSDPPLLSIDGLAVEFDTPHGRVRALDHVSFDIGPAEIVGIVGESGSGKSVTAYSILGLLPRQARVQSGSVTYLGRPLLGLRESELKAIRGSEISMVFQSPQTALNPIRPVGAQISDVLRAHSPLRGRDADSRAIEALHAVHIQDPERRVHAYPFEMSGGMCQRSVIAMALACTPRLLLADEPTTGLDVTTQKAIMDLLVELNRSRGMSTMFITHDLGLAAQYCDRVVIMERGRVVENGPTAQIFSRPQHVYTRKLLSATPQGHDKLTDLIPASERQVFGPIQQLSEAAPMPDPEKEPVLSVRGLTHDYVLQKSPRILSKFVPPWRSRAEATTPAAFRAVDDLSFEVHQGECLGLVGESGSGKTTTSRLIAKLVKPSAGSIRLHGEEIADTDPRSFARSAKRRLIQIVFQDPASSLDPRRTAFEAIADPLLRLERLKRSGELERRIHGICDLVEFPKALLGRYPHQLSGGQKARVGIGRAISVNPALVVLDEPTSALDVSVQAVVLNQLDKLKRALGLSYLFVSHDLNIVRLMCDRVMVMKGGRIVEQATVADLFSRPQHAYTKALLDAIPRIEFGGEQAPISGFERSRLSAGAVPRS</sequence>
<evidence type="ECO:0000256" key="8">
    <source>
        <dbReference type="ARBA" id="ARBA00022967"/>
    </source>
</evidence>
<evidence type="ECO:0000256" key="7">
    <source>
        <dbReference type="ARBA" id="ARBA00022840"/>
    </source>
</evidence>
<keyword evidence="4" id="KW-1003">Cell membrane</keyword>
<protein>
    <submittedName>
        <fullName evidence="12">ABC transporter ATP-binding protein</fullName>
    </submittedName>
</protein>
<keyword evidence="6" id="KW-0547">Nucleotide-binding</keyword>
<comment type="caution">
    <text evidence="12">The sequence shown here is derived from an EMBL/GenBank/DDBJ whole genome shotgun (WGS) entry which is preliminary data.</text>
</comment>
<keyword evidence="9" id="KW-0472">Membrane</keyword>
<keyword evidence="5" id="KW-0997">Cell inner membrane</keyword>
<feature type="domain" description="ABC transporter" evidence="11">
    <location>
        <begin position="10"/>
        <end position="260"/>
    </location>
</feature>
<dbReference type="Pfam" id="PF00005">
    <property type="entry name" value="ABC_tran"/>
    <property type="match status" value="2"/>
</dbReference>
<dbReference type="InterPro" id="IPR013563">
    <property type="entry name" value="Oligopep_ABC_C"/>
</dbReference>
<dbReference type="CDD" id="cd03257">
    <property type="entry name" value="ABC_NikE_OppD_transporters"/>
    <property type="match status" value="2"/>
</dbReference>
<keyword evidence="3" id="KW-0813">Transport</keyword>
<dbReference type="RefSeq" id="WP_172111423.1">
    <property type="nucleotide sequence ID" value="NZ_JABFDN010000004.1"/>
</dbReference>
<dbReference type="Proteomes" id="UP000886476">
    <property type="component" value="Unassembled WGS sequence"/>
</dbReference>
<dbReference type="InterPro" id="IPR017871">
    <property type="entry name" value="ABC_transporter-like_CS"/>
</dbReference>
<reference evidence="12" key="1">
    <citation type="submission" date="2020-05" db="EMBL/GenBank/DDBJ databases">
        <title>Nod-independent and nitrogen-fixing Bradyrhizobium aeschynomene sp. nov. isolated from nodules of Aeschynomene indica.</title>
        <authorList>
            <person name="Zhang Z."/>
        </authorList>
    </citation>
    <scope>NUCLEOTIDE SEQUENCE</scope>
    <source>
        <strain evidence="12">83012</strain>
    </source>
</reference>
<name>A0ABX2CG79_9BRAD</name>
<dbReference type="SMART" id="SM00382">
    <property type="entry name" value="AAA"/>
    <property type="match status" value="2"/>
</dbReference>
<dbReference type="NCBIfam" id="NF008453">
    <property type="entry name" value="PRK11308.1"/>
    <property type="match status" value="2"/>
</dbReference>
<dbReference type="InterPro" id="IPR050388">
    <property type="entry name" value="ABC_Ni/Peptide_Import"/>
</dbReference>
<dbReference type="Gene3D" id="3.40.50.300">
    <property type="entry name" value="P-loop containing nucleotide triphosphate hydrolases"/>
    <property type="match status" value="2"/>
</dbReference>
<dbReference type="PANTHER" id="PTHR43297">
    <property type="entry name" value="OLIGOPEPTIDE TRANSPORT ATP-BINDING PROTEIN APPD"/>
    <property type="match status" value="1"/>
</dbReference>
<evidence type="ECO:0000256" key="2">
    <source>
        <dbReference type="ARBA" id="ARBA00005417"/>
    </source>
</evidence>
<keyword evidence="13" id="KW-1185">Reference proteome</keyword>
<evidence type="ECO:0000256" key="4">
    <source>
        <dbReference type="ARBA" id="ARBA00022475"/>
    </source>
</evidence>
<comment type="subcellular location">
    <subcellularLocation>
        <location evidence="1">Cell inner membrane</location>
        <topology evidence="1">Peripheral membrane protein</topology>
    </subcellularLocation>
</comment>
<accession>A0ABX2CG79</accession>
<gene>
    <name evidence="12" type="ORF">HL667_15135</name>
</gene>
<evidence type="ECO:0000256" key="10">
    <source>
        <dbReference type="ARBA" id="ARBA00024722"/>
    </source>
</evidence>
<proteinExistence type="inferred from homology"/>
<evidence type="ECO:0000256" key="1">
    <source>
        <dbReference type="ARBA" id="ARBA00004417"/>
    </source>
</evidence>
<dbReference type="PROSITE" id="PS00211">
    <property type="entry name" value="ABC_TRANSPORTER_1"/>
    <property type="match status" value="1"/>
</dbReference>
<dbReference type="NCBIfam" id="NF007739">
    <property type="entry name" value="PRK10419.1"/>
    <property type="match status" value="2"/>
</dbReference>
<evidence type="ECO:0000256" key="9">
    <source>
        <dbReference type="ARBA" id="ARBA00023136"/>
    </source>
</evidence>